<organism evidence="7 8">
    <name type="scientific">Phanerochaete sordida</name>
    <dbReference type="NCBI Taxonomy" id="48140"/>
    <lineage>
        <taxon>Eukaryota</taxon>
        <taxon>Fungi</taxon>
        <taxon>Dikarya</taxon>
        <taxon>Basidiomycota</taxon>
        <taxon>Agaricomycotina</taxon>
        <taxon>Agaricomycetes</taxon>
        <taxon>Polyporales</taxon>
        <taxon>Phanerochaetaceae</taxon>
        <taxon>Phanerochaete</taxon>
    </lineage>
</organism>
<gene>
    <name evidence="7" type="ORF">PsYK624_128040</name>
</gene>
<evidence type="ECO:0000256" key="4">
    <source>
        <dbReference type="ARBA" id="ARBA00023242"/>
    </source>
</evidence>
<proteinExistence type="predicted"/>
<feature type="domain" description="XLF-like N-terminal" evidence="6">
    <location>
        <begin position="17"/>
        <end position="135"/>
    </location>
</feature>
<keyword evidence="4" id="KW-0539">Nucleus</keyword>
<dbReference type="Proteomes" id="UP000703269">
    <property type="component" value="Unassembled WGS sequence"/>
</dbReference>
<accession>A0A9P3GK15</accession>
<dbReference type="InterPro" id="IPR015381">
    <property type="entry name" value="XLF-like_N"/>
</dbReference>
<dbReference type="InterPro" id="IPR038051">
    <property type="entry name" value="XRCC4-like_N_sf"/>
</dbReference>
<protein>
    <recommendedName>
        <fullName evidence="6">XLF-like N-terminal domain-containing protein</fullName>
    </recommendedName>
</protein>
<evidence type="ECO:0000259" key="6">
    <source>
        <dbReference type="Pfam" id="PF09302"/>
    </source>
</evidence>
<feature type="region of interest" description="Disordered" evidence="5">
    <location>
        <begin position="246"/>
        <end position="411"/>
    </location>
</feature>
<comment type="subcellular location">
    <subcellularLocation>
        <location evidence="1">Nucleus</location>
    </subcellularLocation>
</comment>
<name>A0A9P3GK15_9APHY</name>
<dbReference type="EMBL" id="BPQB01000061">
    <property type="protein sequence ID" value="GJE96605.1"/>
    <property type="molecule type" value="Genomic_DNA"/>
</dbReference>
<keyword evidence="2" id="KW-0227">DNA damage</keyword>
<sequence>MQYLEDDHLKLLLHQEWLVKIDGKKSIPYLMKFYASAMDQCCCIMITDTKQVWGEVLSSKGVARRWRECNPGQSPALDLSDNDEEDWRSQTLELLTSAHSLGGIIDLEFEIEEKARNADLAFVLGSDDFKWRWETYSLGPRVSADVLSQHLILPLISVTHLAFSSADPVSELSAADLEKAIDKVGRTARRSVDTHVRHAVTKPRVATALRRMAAVYNFANANEYPPVHNEVSVPELKLPVLKQSVPAPTAHKAPPPAEGSHRPASQAPPRSQQNEPAPATPASPQVLPDSPAPAPAEDDDSATEPEAEPDDPAPAAAPRQATARPSPSPPPDASGSGTAPPSRQASPRPQAHAAAAGSDDDEAPPARPSKKTKRVQSSSDDESEGARRRPAQRKTASRGAKQPLKRGGRRF</sequence>
<feature type="compositionally biased region" description="Low complexity" evidence="5">
    <location>
        <begin position="313"/>
        <end position="325"/>
    </location>
</feature>
<dbReference type="Pfam" id="PF09302">
    <property type="entry name" value="XLF"/>
    <property type="match status" value="1"/>
</dbReference>
<dbReference type="Gene3D" id="2.170.210.10">
    <property type="entry name" value="DNA double-strand break repair and VJ recombination XRCC4, N-terminal"/>
    <property type="match status" value="1"/>
</dbReference>
<dbReference type="CDD" id="cd22285">
    <property type="entry name" value="HD_XLF_N"/>
    <property type="match status" value="1"/>
</dbReference>
<dbReference type="GO" id="GO:0006303">
    <property type="term" value="P:double-strand break repair via nonhomologous end joining"/>
    <property type="evidence" value="ECO:0007669"/>
    <property type="project" value="UniProtKB-ARBA"/>
</dbReference>
<evidence type="ECO:0000313" key="8">
    <source>
        <dbReference type="Proteomes" id="UP000703269"/>
    </source>
</evidence>
<evidence type="ECO:0000256" key="5">
    <source>
        <dbReference type="SAM" id="MobiDB-lite"/>
    </source>
</evidence>
<keyword evidence="3" id="KW-0234">DNA repair</keyword>
<evidence type="ECO:0000256" key="2">
    <source>
        <dbReference type="ARBA" id="ARBA00022763"/>
    </source>
</evidence>
<reference evidence="7 8" key="1">
    <citation type="submission" date="2021-08" db="EMBL/GenBank/DDBJ databases">
        <title>Draft Genome Sequence of Phanerochaete sordida strain YK-624.</title>
        <authorList>
            <person name="Mori T."/>
            <person name="Dohra H."/>
            <person name="Suzuki T."/>
            <person name="Kawagishi H."/>
            <person name="Hirai H."/>
        </authorList>
    </citation>
    <scope>NUCLEOTIDE SEQUENCE [LARGE SCALE GENOMIC DNA]</scope>
    <source>
        <strain evidence="7 8">YK-624</strain>
    </source>
</reference>
<evidence type="ECO:0000256" key="3">
    <source>
        <dbReference type="ARBA" id="ARBA00023204"/>
    </source>
</evidence>
<dbReference type="AlphaFoldDB" id="A0A9P3GK15"/>
<dbReference type="GO" id="GO:0005634">
    <property type="term" value="C:nucleus"/>
    <property type="evidence" value="ECO:0007669"/>
    <property type="project" value="UniProtKB-SubCell"/>
</dbReference>
<feature type="compositionally biased region" description="Low complexity" evidence="5">
    <location>
        <begin position="333"/>
        <end position="356"/>
    </location>
</feature>
<keyword evidence="8" id="KW-1185">Reference proteome</keyword>
<feature type="compositionally biased region" description="Acidic residues" evidence="5">
    <location>
        <begin position="296"/>
        <end position="311"/>
    </location>
</feature>
<evidence type="ECO:0000256" key="1">
    <source>
        <dbReference type="ARBA" id="ARBA00004123"/>
    </source>
</evidence>
<comment type="caution">
    <text evidence="7">The sequence shown here is derived from an EMBL/GenBank/DDBJ whole genome shotgun (WGS) entry which is preliminary data.</text>
</comment>
<evidence type="ECO:0000313" key="7">
    <source>
        <dbReference type="EMBL" id="GJE96605.1"/>
    </source>
</evidence>
<dbReference type="OrthoDB" id="3184250at2759"/>